<evidence type="ECO:0000313" key="7">
    <source>
        <dbReference type="Proteomes" id="UP000316238"/>
    </source>
</evidence>
<protein>
    <recommendedName>
        <fullName evidence="2">histidine kinase</fullName>
        <ecNumber evidence="2">2.7.13.3</ecNumber>
    </recommendedName>
</protein>
<dbReference type="PROSITE" id="PS50109">
    <property type="entry name" value="HIS_KIN"/>
    <property type="match status" value="1"/>
</dbReference>
<evidence type="ECO:0000256" key="3">
    <source>
        <dbReference type="ARBA" id="ARBA00022679"/>
    </source>
</evidence>
<dbReference type="Gene3D" id="3.30.565.10">
    <property type="entry name" value="Histidine kinase-like ATPase, C-terminal domain"/>
    <property type="match status" value="1"/>
</dbReference>
<dbReference type="SUPFAM" id="SSF55874">
    <property type="entry name" value="ATPase domain of HSP90 chaperone/DNA topoisomerase II/histidine kinase"/>
    <property type="match status" value="1"/>
</dbReference>
<dbReference type="Gene3D" id="3.30.450.20">
    <property type="entry name" value="PAS domain"/>
    <property type="match status" value="1"/>
</dbReference>
<dbReference type="Proteomes" id="UP000316238">
    <property type="component" value="Unassembled WGS sequence"/>
</dbReference>
<gene>
    <name evidence="6" type="ORF">CDV28_1069</name>
</gene>
<dbReference type="PANTHER" id="PTHR42878">
    <property type="entry name" value="TWO-COMPONENT HISTIDINE KINASE"/>
    <property type="match status" value="1"/>
</dbReference>
<dbReference type="EC" id="2.7.13.3" evidence="2"/>
<comment type="catalytic activity">
    <reaction evidence="1">
        <text>ATP + protein L-histidine = ADP + protein N-phospho-L-histidine.</text>
        <dbReference type="EC" id="2.7.13.3"/>
    </reaction>
</comment>
<feature type="domain" description="Histidine kinase" evidence="5">
    <location>
        <begin position="167"/>
        <end position="379"/>
    </location>
</feature>
<sequence>MNTYFASPERADQETLAATVDFAGKNPIISGLLSSVGGLLAVLDEHRQIIALNDEFLQMLGIDNPAGVLGLRPGEALCCIHAQEEPGGCGTSQFCSTCGAAIALVSSLKHDKPEERICALSALRDGRAVDVALLIRSRPIRMEQQRFLLLFVQDITRQQQRAALERTFFHDINSMLGLLAGAAELMAQDERSELADTVRRTSMRLSKEVAVHRYLMNQTVASQPTLTLNEVAAGEILEELRSFFASYAAAYQKEIKFPEHAPAAIIRTDISLLLRVLCNMITNALEASCADAAPDAGVTVWIKQEAGQLVFQVWNAQAIAADTARRVFQLHFSTKAEAGRGIGTYSMKLIGEKLLGGTVSFTSSKKEGTMFCFALPLKNA</sequence>
<dbReference type="GO" id="GO:0007234">
    <property type="term" value="P:osmosensory signaling via phosphorelay pathway"/>
    <property type="evidence" value="ECO:0007669"/>
    <property type="project" value="TreeGrafter"/>
</dbReference>
<reference evidence="6" key="1">
    <citation type="submission" date="2017-07" db="EMBL/GenBank/DDBJ databases">
        <title>The cable genome - Insights into the physiology and evolution of filamentous bacteria capable of sulfide oxidation via long distance electron transfer.</title>
        <authorList>
            <person name="Thorup C."/>
            <person name="Bjerg J.T."/>
            <person name="Schreiber L."/>
            <person name="Nielsen L.P."/>
            <person name="Kjeldsen K.U."/>
            <person name="Boesen T."/>
            <person name="Boggild A."/>
            <person name="Meysman F."/>
            <person name="Geelhoed J."/>
            <person name="Schramm A."/>
        </authorList>
    </citation>
    <scope>NUCLEOTIDE SEQUENCE [LARGE SCALE GENOMIC DNA]</scope>
    <source>
        <strain evidence="6">GS</strain>
    </source>
</reference>
<dbReference type="InterPro" id="IPR036890">
    <property type="entry name" value="HATPase_C_sf"/>
</dbReference>
<keyword evidence="3" id="KW-0808">Transferase</keyword>
<evidence type="ECO:0000256" key="2">
    <source>
        <dbReference type="ARBA" id="ARBA00012438"/>
    </source>
</evidence>
<dbReference type="InterPro" id="IPR005467">
    <property type="entry name" value="His_kinase_dom"/>
</dbReference>
<dbReference type="GO" id="GO:0004673">
    <property type="term" value="F:protein histidine kinase activity"/>
    <property type="evidence" value="ECO:0007669"/>
    <property type="project" value="UniProtKB-EC"/>
</dbReference>
<dbReference type="EMBL" id="NQJD01000006">
    <property type="protein sequence ID" value="TAA75454.1"/>
    <property type="molecule type" value="Genomic_DNA"/>
</dbReference>
<dbReference type="AlphaFoldDB" id="A0A521G349"/>
<organism evidence="6 7">
    <name type="scientific">Candidatus Electronema aureum</name>
    <dbReference type="NCBI Taxonomy" id="2005002"/>
    <lineage>
        <taxon>Bacteria</taxon>
        <taxon>Pseudomonadati</taxon>
        <taxon>Thermodesulfobacteriota</taxon>
        <taxon>Desulfobulbia</taxon>
        <taxon>Desulfobulbales</taxon>
        <taxon>Desulfobulbaceae</taxon>
        <taxon>Candidatus Electronema</taxon>
    </lineage>
</organism>
<comment type="caution">
    <text evidence="6">The sequence shown here is derived from an EMBL/GenBank/DDBJ whole genome shotgun (WGS) entry which is preliminary data.</text>
</comment>
<name>A0A521G349_9BACT</name>
<dbReference type="Pfam" id="PF02518">
    <property type="entry name" value="HATPase_c"/>
    <property type="match status" value="1"/>
</dbReference>
<evidence type="ECO:0000256" key="4">
    <source>
        <dbReference type="ARBA" id="ARBA00022777"/>
    </source>
</evidence>
<dbReference type="InterPro" id="IPR050351">
    <property type="entry name" value="BphY/WalK/GraS-like"/>
</dbReference>
<evidence type="ECO:0000259" key="5">
    <source>
        <dbReference type="PROSITE" id="PS50109"/>
    </source>
</evidence>
<dbReference type="GO" id="GO:0000156">
    <property type="term" value="F:phosphorelay response regulator activity"/>
    <property type="evidence" value="ECO:0007669"/>
    <property type="project" value="TreeGrafter"/>
</dbReference>
<evidence type="ECO:0000256" key="1">
    <source>
        <dbReference type="ARBA" id="ARBA00000085"/>
    </source>
</evidence>
<accession>A0A521G349</accession>
<dbReference type="GO" id="GO:0030295">
    <property type="term" value="F:protein kinase activator activity"/>
    <property type="evidence" value="ECO:0007669"/>
    <property type="project" value="TreeGrafter"/>
</dbReference>
<proteinExistence type="predicted"/>
<dbReference type="InterPro" id="IPR003594">
    <property type="entry name" value="HATPase_dom"/>
</dbReference>
<keyword evidence="7" id="KW-1185">Reference proteome</keyword>
<evidence type="ECO:0000313" key="6">
    <source>
        <dbReference type="EMBL" id="TAA75454.1"/>
    </source>
</evidence>
<keyword evidence="4 6" id="KW-0418">Kinase</keyword>
<dbReference type="PANTHER" id="PTHR42878:SF14">
    <property type="entry name" value="OSMOLARITY TWO-COMPONENT SYSTEM PROTEIN SSK1"/>
    <property type="match status" value="1"/>
</dbReference>